<keyword evidence="3" id="KW-1185">Reference proteome</keyword>
<evidence type="ECO:0000313" key="2">
    <source>
        <dbReference type="EMBL" id="GJS52475.1"/>
    </source>
</evidence>
<protein>
    <recommendedName>
        <fullName evidence="4">Gag-Pol polyprotein</fullName>
    </recommendedName>
</protein>
<comment type="caution">
    <text evidence="2">The sequence shown here is derived from an EMBL/GenBank/DDBJ whole genome shotgun (WGS) entry which is preliminary data.</text>
</comment>
<accession>A0ABQ4WHX4</accession>
<evidence type="ECO:0000313" key="3">
    <source>
        <dbReference type="Proteomes" id="UP001151760"/>
    </source>
</evidence>
<evidence type="ECO:0000256" key="1">
    <source>
        <dbReference type="SAM" id="MobiDB-lite"/>
    </source>
</evidence>
<reference evidence="2" key="1">
    <citation type="journal article" date="2022" name="Int. J. Mol. Sci.">
        <title>Draft Genome of Tanacetum Coccineum: Genomic Comparison of Closely Related Tanacetum-Family Plants.</title>
        <authorList>
            <person name="Yamashiro T."/>
            <person name="Shiraishi A."/>
            <person name="Nakayama K."/>
            <person name="Satake H."/>
        </authorList>
    </citation>
    <scope>NUCLEOTIDE SEQUENCE</scope>
</reference>
<dbReference type="EMBL" id="BQNB010008658">
    <property type="protein sequence ID" value="GJS52475.1"/>
    <property type="molecule type" value="Genomic_DNA"/>
</dbReference>
<dbReference type="Proteomes" id="UP001151760">
    <property type="component" value="Unassembled WGS sequence"/>
</dbReference>
<reference evidence="2" key="2">
    <citation type="submission" date="2022-01" db="EMBL/GenBank/DDBJ databases">
        <authorList>
            <person name="Yamashiro T."/>
            <person name="Shiraishi A."/>
            <person name="Satake H."/>
            <person name="Nakayama K."/>
        </authorList>
    </citation>
    <scope>NUCLEOTIDE SEQUENCE</scope>
</reference>
<feature type="compositionally biased region" description="Basic residues" evidence="1">
    <location>
        <begin position="95"/>
        <end position="104"/>
    </location>
</feature>
<feature type="region of interest" description="Disordered" evidence="1">
    <location>
        <begin position="92"/>
        <end position="128"/>
    </location>
</feature>
<evidence type="ECO:0008006" key="4">
    <source>
        <dbReference type="Google" id="ProtNLM"/>
    </source>
</evidence>
<organism evidence="2 3">
    <name type="scientific">Tanacetum coccineum</name>
    <dbReference type="NCBI Taxonomy" id="301880"/>
    <lineage>
        <taxon>Eukaryota</taxon>
        <taxon>Viridiplantae</taxon>
        <taxon>Streptophyta</taxon>
        <taxon>Embryophyta</taxon>
        <taxon>Tracheophyta</taxon>
        <taxon>Spermatophyta</taxon>
        <taxon>Magnoliopsida</taxon>
        <taxon>eudicotyledons</taxon>
        <taxon>Gunneridae</taxon>
        <taxon>Pentapetalae</taxon>
        <taxon>asterids</taxon>
        <taxon>campanulids</taxon>
        <taxon>Asterales</taxon>
        <taxon>Asteraceae</taxon>
        <taxon>Asteroideae</taxon>
        <taxon>Anthemideae</taxon>
        <taxon>Anthemidinae</taxon>
        <taxon>Tanacetum</taxon>
    </lineage>
</organism>
<sequence length="556" mass="64815">MKKFHNDGIGERVMNQVKANNRKEQKIGGFDSEMEHHNVINIMRLLQDDDMEEIQVANMVGLQTVRELEDEFVKKFCMTILKLQEIVKDYDQNKGKKKQKKKKQQQPIMSLSKKESKHVTWTGSKNRPPMLNKDNYVPWSSRLLRYAKNKSNGKLIYDSITKGPYIEADDQAIQTILLSLSEDIYAAVDSCETTQEIWLHVQQMMKGSNIGTQEKKAKLFNKWERFTSTNGESIESYYHRFSKIMNELKRNKYFPEKIASNLKFLNNLQPEWKRHITIVRQTKDLHYVDYTQLYEFLIMNQEEVNELRAKRLAKTHDPLPLMAHSQNSYNYPVIHSDQPSPSSYMQQPLPNNNYNPQPSFNQNYVQQTMINLDNISDPTIAMNMALALMAKAFKLSTPTNNNKRISSNPAQTDKLYNRNCIVRPRRRDAVYLQTQLLIAQKEEAKIQLQAEEYDLVSVAADIDEIEEVNANCILMANLQQASTSGSAKQTTTLNEEITNLNTQLSNEKSTISFLQEERKKLKSYFKKREDELLDKQILLENKIKGLENIRNHSLWK</sequence>
<gene>
    <name evidence="2" type="ORF">Tco_0625837</name>
</gene>
<name>A0ABQ4WHX4_9ASTR</name>
<proteinExistence type="predicted"/>
<dbReference type="Pfam" id="PF14223">
    <property type="entry name" value="Retrotran_gag_2"/>
    <property type="match status" value="1"/>
</dbReference>